<sequence length="108" mass="12663">MIYDKKSVRAFIMNYEPPKEEPPMYEENINNFFSLDQPTTSIETSDNFEEHIFFNELSSVIESIGTDKEFVVFDLLAHGWSYEKIGEMLMVTSGRVRQIFSRLLDKLP</sequence>
<dbReference type="Gene3D" id="1.10.10.10">
    <property type="entry name" value="Winged helix-like DNA-binding domain superfamily/Winged helix DNA-binding domain"/>
    <property type="match status" value="1"/>
</dbReference>
<evidence type="ECO:0000259" key="1">
    <source>
        <dbReference type="Pfam" id="PF04545"/>
    </source>
</evidence>
<protein>
    <recommendedName>
        <fullName evidence="1">RNA polymerase sigma-70 region 4 domain-containing protein</fullName>
    </recommendedName>
</protein>
<dbReference type="InterPro" id="IPR007630">
    <property type="entry name" value="RNA_pol_sigma70_r4"/>
</dbReference>
<organism evidence="2">
    <name type="scientific">uncultured Caudovirales phage</name>
    <dbReference type="NCBI Taxonomy" id="2100421"/>
    <lineage>
        <taxon>Viruses</taxon>
        <taxon>Duplodnaviria</taxon>
        <taxon>Heunggongvirae</taxon>
        <taxon>Uroviricota</taxon>
        <taxon>Caudoviricetes</taxon>
        <taxon>Peduoviridae</taxon>
        <taxon>Maltschvirus</taxon>
        <taxon>Maltschvirus maltsch</taxon>
    </lineage>
</organism>
<feature type="domain" description="RNA polymerase sigma-70 region 4" evidence="1">
    <location>
        <begin position="78"/>
        <end position="107"/>
    </location>
</feature>
<dbReference type="Pfam" id="PF04545">
    <property type="entry name" value="Sigma70_r4"/>
    <property type="match status" value="1"/>
</dbReference>
<proteinExistence type="predicted"/>
<dbReference type="InterPro" id="IPR036388">
    <property type="entry name" value="WH-like_DNA-bd_sf"/>
</dbReference>
<accession>A0A2H4JB14</accession>
<dbReference type="InterPro" id="IPR013324">
    <property type="entry name" value="RNA_pol_sigma_r3/r4-like"/>
</dbReference>
<evidence type="ECO:0000313" key="2">
    <source>
        <dbReference type="EMBL" id="ASN72452.1"/>
    </source>
</evidence>
<gene>
    <name evidence="2" type="ORF">8AX7_12</name>
</gene>
<reference evidence="2" key="1">
    <citation type="submission" date="2017-06" db="EMBL/GenBank/DDBJ databases">
        <title>Novel phages from South African skin metaviromes.</title>
        <authorList>
            <person name="van Zyl L.J."/>
            <person name="Abrahams Y."/>
            <person name="Stander E.A."/>
            <person name="Kirby B.M."/>
            <person name="Clavaud C."/>
            <person name="Farcet C."/>
            <person name="Breton L."/>
            <person name="Trindade M.I."/>
        </authorList>
    </citation>
    <scope>NUCLEOTIDE SEQUENCE</scope>
</reference>
<dbReference type="SUPFAM" id="SSF88659">
    <property type="entry name" value="Sigma3 and sigma4 domains of RNA polymerase sigma factors"/>
    <property type="match status" value="1"/>
</dbReference>
<name>A0A2H4JB14_9CAUD</name>
<dbReference type="GO" id="GO:0006352">
    <property type="term" value="P:DNA-templated transcription initiation"/>
    <property type="evidence" value="ECO:0007669"/>
    <property type="project" value="InterPro"/>
</dbReference>
<dbReference type="EMBL" id="MF417954">
    <property type="protein sequence ID" value="ASN72452.1"/>
    <property type="molecule type" value="Genomic_DNA"/>
</dbReference>
<dbReference type="GO" id="GO:0003700">
    <property type="term" value="F:DNA-binding transcription factor activity"/>
    <property type="evidence" value="ECO:0007669"/>
    <property type="project" value="InterPro"/>
</dbReference>